<evidence type="ECO:0000256" key="2">
    <source>
        <dbReference type="SAM" id="MobiDB-lite"/>
    </source>
</evidence>
<accession>A0A2N9LTM9</accession>
<keyword evidence="3" id="KW-1133">Transmembrane helix</keyword>
<dbReference type="Gene3D" id="3.60.40.10">
    <property type="entry name" value="PPM-type phosphatase domain"/>
    <property type="match status" value="1"/>
</dbReference>
<dbReference type="SUPFAM" id="SSF81606">
    <property type="entry name" value="PP2C-like"/>
    <property type="match status" value="1"/>
</dbReference>
<sequence>MRLRIPVAVWLAVCAAACPAVAQSAHSAPESSTAVSPRQRNQAKPAPVPATPQPVYDATSLGSPIILDKDWRVGITSDPAASTPGFDDSSWAVRNAQASFAEVPDVESAGASGGKPASKGNSRRYAWYRLHIQLAPNHGPVALLIELPVSQNTSVGVTTTGINPDVFVNGRQIEPKGPNGNNPEHYQQISRIYDLDVAPSDTSLTLALRTIYVPYGYASYTSFFENRILSLGTPSDLQRELNLWSNRNLFERFPRLVYSLLLVVLATFLFVLYFAQKGHVEYLWLALHELAQAPIGFIEYAGSSAHLGTFWYAAMVLQLIVISAYLFFEFLIAFLSLRRRWYIATLRYTAPILAFVGPTLVLIGHGKIIAVLFAIVFPCSIVWIISWFIFIFITLIVAALKRNFEAGLFLIPLIFNLVGFIEPIVTSIISDQTGKAFRSPLTLQAGPVPIHFAAFGDFTGILVIIVIIFFRFLRVQRDQERVSNELAAARTVQELLIPQEKLSTPGFEVDSIYNPANEVGGDFFHIQTVGVEGLIVVIGDVAGKGLKAAMNVSLLMGALRRTQEHRPAKILESLNRVLTGTESFTTCQAVWFGANGEMVIANAGHLPPYLNSQEIGLRGELPLGVLADVSYEEARFYLHPGDRVLLLSDGVVEARQPSGELFGFDRVRHFSQQSAFYLAEAAKSFGQQDDITVLTVRRLIEVLAA</sequence>
<dbReference type="PANTHER" id="PTHR43156:SF2">
    <property type="entry name" value="STAGE II SPORULATION PROTEIN E"/>
    <property type="match status" value="1"/>
</dbReference>
<feature type="transmembrane region" description="Helical" evidence="3">
    <location>
        <begin position="450"/>
        <end position="473"/>
    </location>
</feature>
<feature type="transmembrane region" description="Helical" evidence="3">
    <location>
        <begin position="256"/>
        <end position="275"/>
    </location>
</feature>
<feature type="compositionally biased region" description="Polar residues" evidence="2">
    <location>
        <begin position="29"/>
        <end position="42"/>
    </location>
</feature>
<feature type="transmembrane region" description="Helical" evidence="3">
    <location>
        <begin position="349"/>
        <end position="375"/>
    </location>
</feature>
<dbReference type="Pfam" id="PF07228">
    <property type="entry name" value="SpoIIE"/>
    <property type="match status" value="1"/>
</dbReference>
<feature type="transmembrane region" description="Helical" evidence="3">
    <location>
        <begin position="310"/>
        <end position="337"/>
    </location>
</feature>
<keyword evidence="3" id="KW-0472">Membrane</keyword>
<feature type="transmembrane region" description="Helical" evidence="3">
    <location>
        <begin position="407"/>
        <end position="430"/>
    </location>
</feature>
<dbReference type="SMART" id="SM00331">
    <property type="entry name" value="PP2C_SIG"/>
    <property type="match status" value="1"/>
</dbReference>
<proteinExistence type="predicted"/>
<evidence type="ECO:0000259" key="5">
    <source>
        <dbReference type="SMART" id="SM00331"/>
    </source>
</evidence>
<feature type="chain" id="PRO_5014750827" description="PPM-type phosphatase domain-containing protein" evidence="4">
    <location>
        <begin position="23"/>
        <end position="705"/>
    </location>
</feature>
<keyword evidence="3" id="KW-0812">Transmembrane</keyword>
<gene>
    <name evidence="6" type="ORF">SBA5_550021</name>
</gene>
<dbReference type="Proteomes" id="UP000239735">
    <property type="component" value="Unassembled WGS sequence"/>
</dbReference>
<dbReference type="InterPro" id="IPR052016">
    <property type="entry name" value="Bact_Sigma-Reg"/>
</dbReference>
<evidence type="ECO:0000256" key="4">
    <source>
        <dbReference type="SAM" id="SignalP"/>
    </source>
</evidence>
<dbReference type="InterPro" id="IPR036457">
    <property type="entry name" value="PPM-type-like_dom_sf"/>
</dbReference>
<dbReference type="Gene3D" id="2.60.120.260">
    <property type="entry name" value="Galactose-binding domain-like"/>
    <property type="match status" value="1"/>
</dbReference>
<name>A0A2N9LTM9_9BACT</name>
<dbReference type="PANTHER" id="PTHR43156">
    <property type="entry name" value="STAGE II SPORULATION PROTEIN E-RELATED"/>
    <property type="match status" value="1"/>
</dbReference>
<dbReference type="EMBL" id="OKRB01000114">
    <property type="protein sequence ID" value="SPE26598.1"/>
    <property type="molecule type" value="Genomic_DNA"/>
</dbReference>
<feature type="transmembrane region" description="Helical" evidence="3">
    <location>
        <begin position="381"/>
        <end position="400"/>
    </location>
</feature>
<feature type="signal peptide" evidence="4">
    <location>
        <begin position="1"/>
        <end position="22"/>
    </location>
</feature>
<reference evidence="7" key="1">
    <citation type="submission" date="2018-02" db="EMBL/GenBank/DDBJ databases">
        <authorList>
            <person name="Hausmann B."/>
        </authorList>
    </citation>
    <scope>NUCLEOTIDE SEQUENCE [LARGE SCALE GENOMIC DNA]</scope>
    <source>
        <strain evidence="7">Peat soil MAG SbA5</strain>
    </source>
</reference>
<evidence type="ECO:0000313" key="7">
    <source>
        <dbReference type="Proteomes" id="UP000239735"/>
    </source>
</evidence>
<dbReference type="AlphaFoldDB" id="A0A2N9LTM9"/>
<feature type="region of interest" description="Disordered" evidence="2">
    <location>
        <begin position="29"/>
        <end position="55"/>
    </location>
</feature>
<feature type="domain" description="PPM-type phosphatase" evidence="5">
    <location>
        <begin position="504"/>
        <end position="698"/>
    </location>
</feature>
<organism evidence="6 7">
    <name type="scientific">Candidatus Sulfuritelmatomonas gaucii</name>
    <dbReference type="NCBI Taxonomy" id="2043161"/>
    <lineage>
        <taxon>Bacteria</taxon>
        <taxon>Pseudomonadati</taxon>
        <taxon>Acidobacteriota</taxon>
        <taxon>Terriglobia</taxon>
        <taxon>Terriglobales</taxon>
        <taxon>Acidobacteriaceae</taxon>
        <taxon>Candidatus Sulfuritelmatomonas</taxon>
    </lineage>
</organism>
<evidence type="ECO:0000256" key="1">
    <source>
        <dbReference type="ARBA" id="ARBA00022801"/>
    </source>
</evidence>
<keyword evidence="1" id="KW-0378">Hydrolase</keyword>
<keyword evidence="4" id="KW-0732">Signal</keyword>
<evidence type="ECO:0000313" key="6">
    <source>
        <dbReference type="EMBL" id="SPE26598.1"/>
    </source>
</evidence>
<evidence type="ECO:0000256" key="3">
    <source>
        <dbReference type="SAM" id="Phobius"/>
    </source>
</evidence>
<dbReference type="InterPro" id="IPR001932">
    <property type="entry name" value="PPM-type_phosphatase-like_dom"/>
</dbReference>
<dbReference type="GO" id="GO:0016791">
    <property type="term" value="F:phosphatase activity"/>
    <property type="evidence" value="ECO:0007669"/>
    <property type="project" value="TreeGrafter"/>
</dbReference>
<protein>
    <recommendedName>
        <fullName evidence="5">PPM-type phosphatase domain-containing protein</fullName>
    </recommendedName>
</protein>